<dbReference type="Proteomes" id="UP000266723">
    <property type="component" value="Unassembled WGS sequence"/>
</dbReference>
<reference evidence="2 3" key="1">
    <citation type="journal article" date="2020" name="BMC Genomics">
        <title>Intraspecific diversification of the crop wild relative Brassica cretica Lam. using demographic model selection.</title>
        <authorList>
            <person name="Kioukis A."/>
            <person name="Michalopoulou V.A."/>
            <person name="Briers L."/>
            <person name="Pirintsos S."/>
            <person name="Studholme D.J."/>
            <person name="Pavlidis P."/>
            <person name="Sarris P.F."/>
        </authorList>
    </citation>
    <scope>NUCLEOTIDE SEQUENCE [LARGE SCALE GENOMIC DNA]</scope>
    <source>
        <strain evidence="3">cv. PFS-1207/04</strain>
    </source>
</reference>
<name>A0ABQ7DDI7_BRACR</name>
<keyword evidence="3" id="KW-1185">Reference proteome</keyword>
<proteinExistence type="predicted"/>
<accession>A0ABQ7DDI7</accession>
<organism evidence="2 3">
    <name type="scientific">Brassica cretica</name>
    <name type="common">Mustard</name>
    <dbReference type="NCBI Taxonomy" id="69181"/>
    <lineage>
        <taxon>Eukaryota</taxon>
        <taxon>Viridiplantae</taxon>
        <taxon>Streptophyta</taxon>
        <taxon>Embryophyta</taxon>
        <taxon>Tracheophyta</taxon>
        <taxon>Spermatophyta</taxon>
        <taxon>Magnoliopsida</taxon>
        <taxon>eudicotyledons</taxon>
        <taxon>Gunneridae</taxon>
        <taxon>Pentapetalae</taxon>
        <taxon>rosids</taxon>
        <taxon>malvids</taxon>
        <taxon>Brassicales</taxon>
        <taxon>Brassicaceae</taxon>
        <taxon>Brassiceae</taxon>
        <taxon>Brassica</taxon>
    </lineage>
</organism>
<evidence type="ECO:0000256" key="1">
    <source>
        <dbReference type="SAM" id="MobiDB-lite"/>
    </source>
</evidence>
<evidence type="ECO:0000313" key="3">
    <source>
        <dbReference type="Proteomes" id="UP000266723"/>
    </source>
</evidence>
<feature type="region of interest" description="Disordered" evidence="1">
    <location>
        <begin position="27"/>
        <end position="62"/>
    </location>
</feature>
<dbReference type="EMBL" id="QGKV02000759">
    <property type="protein sequence ID" value="KAF3569160.1"/>
    <property type="molecule type" value="Genomic_DNA"/>
</dbReference>
<feature type="compositionally biased region" description="Polar residues" evidence="1">
    <location>
        <begin position="27"/>
        <end position="38"/>
    </location>
</feature>
<evidence type="ECO:0000313" key="2">
    <source>
        <dbReference type="EMBL" id="KAF3569160.1"/>
    </source>
</evidence>
<sequence length="62" mass="6844">MILATLQHATVEQSTKPIEYSESIDTQTITSINSNESPTTDERYSTLLDGKQPLDHSTSTDC</sequence>
<comment type="caution">
    <text evidence="2">The sequence shown here is derived from an EMBL/GenBank/DDBJ whole genome shotgun (WGS) entry which is preliminary data.</text>
</comment>
<protein>
    <submittedName>
        <fullName evidence="2">Uncharacterized protein</fullName>
    </submittedName>
</protein>
<gene>
    <name evidence="2" type="ORF">DY000_02018780</name>
</gene>